<dbReference type="InterPro" id="IPR053161">
    <property type="entry name" value="Ulvan_degrading_GH"/>
</dbReference>
<gene>
    <name evidence="1" type="ORF">S03H2_21435</name>
</gene>
<name>X1GIG7_9ZZZZ</name>
<evidence type="ECO:0008006" key="2">
    <source>
        <dbReference type="Google" id="ProtNLM"/>
    </source>
</evidence>
<proteinExistence type="predicted"/>
<comment type="caution">
    <text evidence="1">The sequence shown here is derived from an EMBL/GenBank/DDBJ whole genome shotgun (WGS) entry which is preliminary data.</text>
</comment>
<feature type="non-terminal residue" evidence="1">
    <location>
        <position position="1"/>
    </location>
</feature>
<dbReference type="PANTHER" id="PTHR36848:SF2">
    <property type="entry name" value="SECRETED PROTEIN"/>
    <property type="match status" value="1"/>
</dbReference>
<dbReference type="EMBL" id="BARU01011409">
    <property type="protein sequence ID" value="GAH44630.1"/>
    <property type="molecule type" value="Genomic_DNA"/>
</dbReference>
<evidence type="ECO:0000313" key="1">
    <source>
        <dbReference type="EMBL" id="GAH44630.1"/>
    </source>
</evidence>
<dbReference type="Pfam" id="PF17132">
    <property type="entry name" value="Glyco_hydro_106"/>
    <property type="match status" value="1"/>
</dbReference>
<dbReference type="InterPro" id="IPR029062">
    <property type="entry name" value="Class_I_gatase-like"/>
</dbReference>
<organism evidence="1">
    <name type="scientific">marine sediment metagenome</name>
    <dbReference type="NCBI Taxonomy" id="412755"/>
    <lineage>
        <taxon>unclassified sequences</taxon>
        <taxon>metagenomes</taxon>
        <taxon>ecological metagenomes</taxon>
    </lineage>
</organism>
<dbReference type="Gene3D" id="3.40.50.880">
    <property type="match status" value="1"/>
</dbReference>
<dbReference type="PANTHER" id="PTHR36848">
    <property type="entry name" value="DNA-BINDING PROTEIN (PUTATIVE SECRETED PROTEIN)-RELATED"/>
    <property type="match status" value="1"/>
</dbReference>
<reference evidence="1" key="1">
    <citation type="journal article" date="2014" name="Front. Microbiol.">
        <title>High frequency of phylogenetically diverse reductive dehalogenase-homologous genes in deep subseafloor sedimentary metagenomes.</title>
        <authorList>
            <person name="Kawai M."/>
            <person name="Futagami T."/>
            <person name="Toyoda A."/>
            <person name="Takaki Y."/>
            <person name="Nishi S."/>
            <person name="Hori S."/>
            <person name="Arai W."/>
            <person name="Tsubouchi T."/>
            <person name="Morono Y."/>
            <person name="Uchiyama I."/>
            <person name="Ito T."/>
            <person name="Fujiyama A."/>
            <person name="Inagaki F."/>
            <person name="Takami H."/>
        </authorList>
    </citation>
    <scope>NUCLEOTIDE SEQUENCE</scope>
    <source>
        <strain evidence="1">Expedition CK06-06</strain>
    </source>
</reference>
<protein>
    <recommendedName>
        <fullName evidence="2">Beta-galactosidase trimerisation domain-containing protein</fullName>
    </recommendedName>
</protein>
<sequence length="272" mass="31349">GRLCFISSVAKTQSKIAVLYPTLSTWSMFDVKAHNDNPNPTWQVMEETLVSVTEALLRKHWSFDYLFEEVLLKTKIDSSNLLTDKANYSVLILPSIVTLKKELFEKIETFINKGGKVIALDLLPFQLPGENWSIREKIKDIFGVDPNTNNERILELWKRRKEKRPSQNPLQKGDRKNNVTILSTIKKEEEFEDDLDNLLSGFLNKDIGILGQGTREIITSRRVFSNTDLFFFANQSPRQIDAKIKLRTRGKVELWNPESGEMSSIKTDRDDL</sequence>
<accession>X1GIG7</accession>
<dbReference type="AlphaFoldDB" id="X1GIG7"/>
<dbReference type="CDD" id="cd03143">
    <property type="entry name" value="A4_beta-galactosidase_middle_domain"/>
    <property type="match status" value="1"/>
</dbReference>
<feature type="non-terminal residue" evidence="1">
    <location>
        <position position="272"/>
    </location>
</feature>